<dbReference type="GO" id="GO:0004383">
    <property type="term" value="F:guanylate cyclase activity"/>
    <property type="evidence" value="ECO:0007669"/>
    <property type="project" value="UniProtKB-EC"/>
</dbReference>
<accession>A0A183TKM7</accession>
<keyword evidence="3" id="KW-0141">cGMP biosynthesis</keyword>
<proteinExistence type="predicted"/>
<feature type="domain" description="Haem NO binding associated" evidence="5">
    <location>
        <begin position="16"/>
        <end position="95"/>
    </location>
</feature>
<evidence type="ECO:0000259" key="5">
    <source>
        <dbReference type="Pfam" id="PF07701"/>
    </source>
</evidence>
<evidence type="ECO:0000313" key="6">
    <source>
        <dbReference type="WBParaSite" id="SSLN_0001767401-mRNA-1"/>
    </source>
</evidence>
<dbReference type="InterPro" id="IPR042463">
    <property type="entry name" value="HNOB_dom_associated_sf"/>
</dbReference>
<evidence type="ECO:0000256" key="4">
    <source>
        <dbReference type="SAM" id="Phobius"/>
    </source>
</evidence>
<dbReference type="AlphaFoldDB" id="A0A183TKM7"/>
<sequence>LHFNNVSYERVDDALSVPSTIFFDLFPFHLLIARTMKITKAGRGIIYAIPDILNQKLNEAFLLICPVISFTWEALNLQNAPDRDAGTKIPLLIVDEVFFDQVLFSHLARHDILNRRAAHSACFHLQILRKLFEFTDQERGTEEFTESAVNVQSSERFAYLTKDEKAAASTFSNLVSLQHRNLASLSDRYYN</sequence>
<protein>
    <recommendedName>
        <fullName evidence="1">guanylate cyclase</fullName>
        <ecNumber evidence="1">4.6.1.2</ecNumber>
    </recommendedName>
</protein>
<reference evidence="6" key="1">
    <citation type="submission" date="2016-06" db="UniProtKB">
        <authorList>
            <consortium name="WormBaseParasite"/>
        </authorList>
    </citation>
    <scope>IDENTIFICATION</scope>
</reference>
<evidence type="ECO:0000256" key="3">
    <source>
        <dbReference type="ARBA" id="ARBA00023293"/>
    </source>
</evidence>
<feature type="transmembrane region" description="Helical" evidence="4">
    <location>
        <begin position="15"/>
        <end position="33"/>
    </location>
</feature>
<dbReference type="InterPro" id="IPR011645">
    <property type="entry name" value="HNOB_dom_associated"/>
</dbReference>
<dbReference type="GO" id="GO:0000166">
    <property type="term" value="F:nucleotide binding"/>
    <property type="evidence" value="ECO:0007669"/>
    <property type="project" value="UniProtKB-KW"/>
</dbReference>
<keyword evidence="4" id="KW-0812">Transmembrane</keyword>
<dbReference type="EC" id="4.6.1.2" evidence="1"/>
<name>A0A183TKM7_SCHSO</name>
<organism evidence="6">
    <name type="scientific">Schistocephalus solidus</name>
    <name type="common">Tapeworm</name>
    <dbReference type="NCBI Taxonomy" id="70667"/>
    <lineage>
        <taxon>Eukaryota</taxon>
        <taxon>Metazoa</taxon>
        <taxon>Spiralia</taxon>
        <taxon>Lophotrochozoa</taxon>
        <taxon>Platyhelminthes</taxon>
        <taxon>Cestoda</taxon>
        <taxon>Eucestoda</taxon>
        <taxon>Diphyllobothriidea</taxon>
        <taxon>Diphyllobothriidae</taxon>
        <taxon>Schistocephalus</taxon>
    </lineage>
</organism>
<evidence type="ECO:0000256" key="2">
    <source>
        <dbReference type="ARBA" id="ARBA00022741"/>
    </source>
</evidence>
<dbReference type="Pfam" id="PF07701">
    <property type="entry name" value="HNOBA"/>
    <property type="match status" value="1"/>
</dbReference>
<dbReference type="Gene3D" id="3.30.450.260">
    <property type="entry name" value="Haem NO binding associated domain"/>
    <property type="match status" value="1"/>
</dbReference>
<dbReference type="WBParaSite" id="SSLN_0001767401-mRNA-1">
    <property type="protein sequence ID" value="SSLN_0001767401-mRNA-1"/>
    <property type="gene ID" value="SSLN_0001767401"/>
</dbReference>
<evidence type="ECO:0000256" key="1">
    <source>
        <dbReference type="ARBA" id="ARBA00012202"/>
    </source>
</evidence>
<keyword evidence="4" id="KW-1133">Transmembrane helix</keyword>
<keyword evidence="2" id="KW-0547">Nucleotide-binding</keyword>
<keyword evidence="4" id="KW-0472">Membrane</keyword>